<evidence type="ECO:0000313" key="1">
    <source>
        <dbReference type="EMBL" id="GJU01088.1"/>
    </source>
</evidence>
<reference evidence="1" key="2">
    <citation type="submission" date="2022-01" db="EMBL/GenBank/DDBJ databases">
        <authorList>
            <person name="Yamashiro T."/>
            <person name="Shiraishi A."/>
            <person name="Satake H."/>
            <person name="Nakayama K."/>
        </authorList>
    </citation>
    <scope>NUCLEOTIDE SEQUENCE</scope>
</reference>
<sequence>DWYSKYPILNSLAAPNLLDVDDHLEWQDRVGVVKPFSVAAVWNFVKPRSDVVNWCDVVWDSLKELAGLSNVEDLITVIEHNFRLFKSQKRTPLQVIDYIKSSVRLKLLSCTFKKSKDALVFQRL</sequence>
<evidence type="ECO:0000313" key="2">
    <source>
        <dbReference type="Proteomes" id="UP001151760"/>
    </source>
</evidence>
<keyword evidence="2" id="KW-1185">Reference proteome</keyword>
<comment type="caution">
    <text evidence="1">The sequence shown here is derived from an EMBL/GenBank/DDBJ whole genome shotgun (WGS) entry which is preliminary data.</text>
</comment>
<organism evidence="1 2">
    <name type="scientific">Tanacetum coccineum</name>
    <dbReference type="NCBI Taxonomy" id="301880"/>
    <lineage>
        <taxon>Eukaryota</taxon>
        <taxon>Viridiplantae</taxon>
        <taxon>Streptophyta</taxon>
        <taxon>Embryophyta</taxon>
        <taxon>Tracheophyta</taxon>
        <taxon>Spermatophyta</taxon>
        <taxon>Magnoliopsida</taxon>
        <taxon>eudicotyledons</taxon>
        <taxon>Gunneridae</taxon>
        <taxon>Pentapetalae</taxon>
        <taxon>asterids</taxon>
        <taxon>campanulids</taxon>
        <taxon>Asterales</taxon>
        <taxon>Asteraceae</taxon>
        <taxon>Asteroideae</taxon>
        <taxon>Anthemideae</taxon>
        <taxon>Anthemidinae</taxon>
        <taxon>Tanacetum</taxon>
    </lineage>
</organism>
<accession>A0ABQ5ILL9</accession>
<dbReference type="EMBL" id="BQNB010020930">
    <property type="protein sequence ID" value="GJU01088.1"/>
    <property type="molecule type" value="Genomic_DNA"/>
</dbReference>
<proteinExistence type="predicted"/>
<protein>
    <submittedName>
        <fullName evidence="1">Uncharacterized protein</fullName>
    </submittedName>
</protein>
<name>A0ABQ5ILL9_9ASTR</name>
<dbReference type="Proteomes" id="UP001151760">
    <property type="component" value="Unassembled WGS sequence"/>
</dbReference>
<gene>
    <name evidence="1" type="ORF">Tco_1111426</name>
</gene>
<feature type="non-terminal residue" evidence="1">
    <location>
        <position position="1"/>
    </location>
</feature>
<reference evidence="1" key="1">
    <citation type="journal article" date="2022" name="Int. J. Mol. Sci.">
        <title>Draft Genome of Tanacetum Coccineum: Genomic Comparison of Closely Related Tanacetum-Family Plants.</title>
        <authorList>
            <person name="Yamashiro T."/>
            <person name="Shiraishi A."/>
            <person name="Nakayama K."/>
            <person name="Satake H."/>
        </authorList>
    </citation>
    <scope>NUCLEOTIDE SEQUENCE</scope>
</reference>